<dbReference type="PANTHER" id="PTHR11060:SF0">
    <property type="entry name" value="PROTEIN MEMO1"/>
    <property type="match status" value="1"/>
</dbReference>
<feature type="compositionally biased region" description="Low complexity" evidence="2">
    <location>
        <begin position="23"/>
        <end position="37"/>
    </location>
</feature>
<gene>
    <name evidence="3" type="ORF">MKZ38_010784</name>
</gene>
<evidence type="ECO:0000313" key="3">
    <source>
        <dbReference type="EMBL" id="KAJ2906793.1"/>
    </source>
</evidence>
<dbReference type="PANTHER" id="PTHR11060">
    <property type="entry name" value="PROTEIN MEMO1"/>
    <property type="match status" value="1"/>
</dbReference>
<dbReference type="EMBL" id="JAKWBI020000009">
    <property type="protein sequence ID" value="KAJ2906793.1"/>
    <property type="molecule type" value="Genomic_DNA"/>
</dbReference>
<evidence type="ECO:0000256" key="2">
    <source>
        <dbReference type="SAM" id="MobiDB-lite"/>
    </source>
</evidence>
<dbReference type="Pfam" id="PF01875">
    <property type="entry name" value="Memo"/>
    <property type="match status" value="1"/>
</dbReference>
<protein>
    <submittedName>
        <fullName evidence="3">Protein MEMO1</fullName>
    </submittedName>
</protein>
<dbReference type="CDD" id="cd07361">
    <property type="entry name" value="MEMO_like"/>
    <property type="match status" value="1"/>
</dbReference>
<sequence>MHHFTSNCFVRRTRGKRTTSINRSLRPCSSPSSSNRPTAKESPSRAQRTDMQDDEYVSEGVRPASHAGTWYESSTRQLQGQLEGWLDEVKLEEQTPVDGARVIIAPHAGYSYSGPCAAWAYKALDVSPSTKRVFVLGPSHTYYLRGMALTTFHKYATPLGDFATDTTTLGSLYSTGSFGLIPRKRDIEEHSLEMHIPYLYAMLKLVLPTDAEVPPIVPILIGDISGDKEKEAGRILAPYLSNPENSFIVSSDFCHWGLRFQYTAYVPSSTIPDSGPKRLRSSEEPSGQSIHESIKVLDDAAIEAIETGSHDKFLSNLRCTQNTVCGRHPIGVVMAAMEALNTGKKFKFVRYERSSLVTDVDDSSVSYGSAYAVL</sequence>
<dbReference type="Gene3D" id="3.40.830.10">
    <property type="entry name" value="LigB-like"/>
    <property type="match status" value="1"/>
</dbReference>
<dbReference type="NCBIfam" id="TIGR04336">
    <property type="entry name" value="AmmeMemoSam_B"/>
    <property type="match status" value="1"/>
</dbReference>
<dbReference type="HAMAP" id="MF_00055">
    <property type="entry name" value="MEMO1"/>
    <property type="match status" value="1"/>
</dbReference>
<evidence type="ECO:0000313" key="4">
    <source>
        <dbReference type="Proteomes" id="UP001201980"/>
    </source>
</evidence>
<keyword evidence="4" id="KW-1185">Reference proteome</keyword>
<dbReference type="Proteomes" id="UP001201980">
    <property type="component" value="Unassembled WGS sequence"/>
</dbReference>
<name>A0AAD5WV78_9PEZI</name>
<accession>A0AAD5WV78</accession>
<proteinExistence type="inferred from homology"/>
<comment type="caution">
    <text evidence="3">The sequence shown here is derived from an EMBL/GenBank/DDBJ whole genome shotgun (WGS) entry which is preliminary data.</text>
</comment>
<organism evidence="3 4">
    <name type="scientific">Zalerion maritima</name>
    <dbReference type="NCBI Taxonomy" id="339359"/>
    <lineage>
        <taxon>Eukaryota</taxon>
        <taxon>Fungi</taxon>
        <taxon>Dikarya</taxon>
        <taxon>Ascomycota</taxon>
        <taxon>Pezizomycotina</taxon>
        <taxon>Sordariomycetes</taxon>
        <taxon>Lulworthiomycetidae</taxon>
        <taxon>Lulworthiales</taxon>
        <taxon>Lulworthiaceae</taxon>
        <taxon>Zalerion</taxon>
    </lineage>
</organism>
<reference evidence="3" key="1">
    <citation type="submission" date="2022-07" db="EMBL/GenBank/DDBJ databases">
        <title>Draft genome sequence of Zalerion maritima ATCC 34329, a (micro)plastics degrading marine fungus.</title>
        <authorList>
            <person name="Paco A."/>
            <person name="Goncalves M.F.M."/>
            <person name="Rocha-Santos T.A.P."/>
            <person name="Alves A."/>
        </authorList>
    </citation>
    <scope>NUCLEOTIDE SEQUENCE</scope>
    <source>
        <strain evidence="3">ATCC 34329</strain>
    </source>
</reference>
<comment type="similarity">
    <text evidence="1">Belongs to the MEMO1 family.</text>
</comment>
<feature type="compositionally biased region" description="Basic and acidic residues" evidence="2">
    <location>
        <begin position="38"/>
        <end position="51"/>
    </location>
</feature>
<dbReference type="AlphaFoldDB" id="A0AAD5WV78"/>
<evidence type="ECO:0000256" key="1">
    <source>
        <dbReference type="ARBA" id="ARBA00006315"/>
    </source>
</evidence>
<dbReference type="InterPro" id="IPR002737">
    <property type="entry name" value="MEMO1_fam"/>
</dbReference>
<feature type="region of interest" description="Disordered" evidence="2">
    <location>
        <begin position="15"/>
        <end position="59"/>
    </location>
</feature>